<reference evidence="9 10" key="2">
    <citation type="journal article" date="2016" name="Front. Microbiol.">
        <title>Genome and transcriptome sequences reveal the specific parasitism of the nematophagous Purpureocillium lilacinum 36-1.</title>
        <authorList>
            <person name="Xie J."/>
            <person name="Li S."/>
            <person name="Mo C."/>
            <person name="Xiao X."/>
            <person name="Peng D."/>
            <person name="Wang G."/>
            <person name="Xiao Y."/>
        </authorList>
    </citation>
    <scope>NUCLEOTIDE SEQUENCE [LARGE SCALE GENOMIC DNA]</scope>
    <source>
        <strain evidence="9 10">36-1</strain>
    </source>
</reference>
<evidence type="ECO:0000256" key="5">
    <source>
        <dbReference type="SAM" id="MobiDB-lite"/>
    </source>
</evidence>
<organism evidence="9 10">
    <name type="scientific">Purpureocillium lilacinum</name>
    <name type="common">Paecilomyces lilacinus</name>
    <dbReference type="NCBI Taxonomy" id="33203"/>
    <lineage>
        <taxon>Eukaryota</taxon>
        <taxon>Fungi</taxon>
        <taxon>Dikarya</taxon>
        <taxon>Ascomycota</taxon>
        <taxon>Pezizomycotina</taxon>
        <taxon>Sordariomycetes</taxon>
        <taxon>Hypocreomycetidae</taxon>
        <taxon>Hypocreales</taxon>
        <taxon>Ophiocordycipitaceae</taxon>
        <taxon>Purpureocillium</taxon>
    </lineage>
</organism>
<dbReference type="PROSITE" id="PS50006">
    <property type="entry name" value="FHA_DOMAIN"/>
    <property type="match status" value="1"/>
</dbReference>
<evidence type="ECO:0000313" key="9">
    <source>
        <dbReference type="EMBL" id="PWI74408.1"/>
    </source>
</evidence>
<dbReference type="SMART" id="SM00240">
    <property type="entry name" value="FHA"/>
    <property type="match status" value="1"/>
</dbReference>
<comment type="caution">
    <text evidence="9">The sequence shown here is derived from an EMBL/GenBank/DDBJ whole genome shotgun (WGS) entry which is preliminary data.</text>
</comment>
<name>A0A2U3EIR8_PURLI</name>
<evidence type="ECO:0000313" key="10">
    <source>
        <dbReference type="Proteomes" id="UP000245956"/>
    </source>
</evidence>
<protein>
    <submittedName>
        <fullName evidence="9">Checkpoint kinase 2-like protein</fullName>
    </submittedName>
</protein>
<evidence type="ECO:0000259" key="7">
    <source>
        <dbReference type="PROSITE" id="PS50011"/>
    </source>
</evidence>
<evidence type="ECO:0000256" key="4">
    <source>
        <dbReference type="PROSITE-ProRule" id="PRU10141"/>
    </source>
</evidence>
<dbReference type="Gene3D" id="2.60.200.20">
    <property type="match status" value="1"/>
</dbReference>
<dbReference type="GO" id="GO:0005524">
    <property type="term" value="F:ATP binding"/>
    <property type="evidence" value="ECO:0007669"/>
    <property type="project" value="UniProtKB-UniRule"/>
</dbReference>
<feature type="domain" description="Protein kinase" evidence="7">
    <location>
        <begin position="572"/>
        <end position="837"/>
    </location>
</feature>
<dbReference type="Pfam" id="PF00498">
    <property type="entry name" value="FHA"/>
    <property type="match status" value="1"/>
</dbReference>
<accession>A0A2U3EIR8</accession>
<dbReference type="CDD" id="cd05117">
    <property type="entry name" value="STKc_CAMK"/>
    <property type="match status" value="1"/>
</dbReference>
<dbReference type="InterPro" id="IPR000719">
    <property type="entry name" value="Prot_kinase_dom"/>
</dbReference>
<dbReference type="GO" id="GO:0004672">
    <property type="term" value="F:protein kinase activity"/>
    <property type="evidence" value="ECO:0007669"/>
    <property type="project" value="InterPro"/>
</dbReference>
<dbReference type="InterPro" id="IPR000253">
    <property type="entry name" value="FHA_dom"/>
</dbReference>
<feature type="compositionally biased region" description="Basic residues" evidence="5">
    <location>
        <begin position="950"/>
        <end position="960"/>
    </location>
</feature>
<evidence type="ECO:0000313" key="11">
    <source>
        <dbReference type="Proteomes" id="UP001287286"/>
    </source>
</evidence>
<dbReference type="Proteomes" id="UP001287286">
    <property type="component" value="Unassembled WGS sequence"/>
</dbReference>
<keyword evidence="3 4" id="KW-0067">ATP-binding</keyword>
<dbReference type="SUPFAM" id="SSF56112">
    <property type="entry name" value="Protein kinase-like (PK-like)"/>
    <property type="match status" value="1"/>
</dbReference>
<dbReference type="SUPFAM" id="SSF49879">
    <property type="entry name" value="SMAD/FHA domain"/>
    <property type="match status" value="1"/>
</dbReference>
<keyword evidence="2 4" id="KW-0547">Nucleotide-binding</keyword>
<feature type="compositionally biased region" description="Basic residues" evidence="5">
    <location>
        <begin position="212"/>
        <end position="222"/>
    </location>
</feature>
<reference evidence="8" key="3">
    <citation type="submission" date="2023-11" db="EMBL/GenBank/DDBJ databases">
        <authorList>
            <person name="Beijen E."/>
            <person name="Ohm R.A."/>
        </authorList>
    </citation>
    <scope>NUCLEOTIDE SEQUENCE</scope>
    <source>
        <strain evidence="8">CBS 150709</strain>
    </source>
</reference>
<dbReference type="PROSITE" id="PS00108">
    <property type="entry name" value="PROTEIN_KINASE_ST"/>
    <property type="match status" value="1"/>
</dbReference>
<dbReference type="Proteomes" id="UP000245956">
    <property type="component" value="Unassembled WGS sequence"/>
</dbReference>
<gene>
    <name evidence="9" type="ORF">PCL_07722</name>
    <name evidence="8" type="ORF">Purlil1_4394</name>
</gene>
<evidence type="ECO:0000259" key="6">
    <source>
        <dbReference type="PROSITE" id="PS50006"/>
    </source>
</evidence>
<dbReference type="FunFam" id="1.10.510.10:FF:001380">
    <property type="entry name" value="Checkpoint kinase 2-like protein"/>
    <property type="match status" value="1"/>
</dbReference>
<sequence length="960" mass="105899">MDPRGLLAKRTGLWNARKKWVARKGLTNRNDWQVAVGEEAWPCQVMLSPPRSHRCMLSRSRVKDPRANPGWKDGMPSTLKYFLTGRTPATSAARDENRGVAADRDARGHRIAVELGVFCAAVAAARSFTPAHMLSCPRRARVRRPLQGRLPCAVTLLRPQLPTKIVAQLWPSARPCAPPPPISSPGTESNGTLKATRKREADRHGEADSPSSRRRPRAHAALHSRPFPPPPAPARFCDLCTPGSIIIDSFVQSSVNLRETTTVPSSRQPARLAFAFSDPVHAPAPARTLEYPPLTTVRLKQGSLPEDGTESKKPRRSDRLSQAAQDKTPVVNKQHLPTPVTHVANDPSDELDKEPTATPPGVRTENVTPRKTDEAWGQSQALSSPPQDTQPLSQYVDRHPALSDEVEDEAKEGVWGYLVPLDPKYGDKPLVLKKRSACPLPDSIAAAANGEGSAKDDRPAAIKEEEAYERTKVKGVASGGYLIGRHPECDIVVSEGVVSNRHCLLFTENKGTDTVAIVEDLSSNGTYVNEAIVGRNQRRELEDQDEIAVHGKARFVFRYPQSRQTSAFLQQYTLLEKLGKGHFAEVYLCVEKSSGQRYAVKIFTKHPGMEDRSKTEGLQQEIGVLMGVSHPNVLCLKDTFNERDRVYLVLELAPEGELFNFIVMKQKLSEDESRKLFKQLFQGIKYLHERNIVHRDIKPENILMVDKNLHVKLADFGLAKIIGEESFTTTLCGTPSYVAPEILADSKQRKYTKAVDVWSLGVVLYICLCGFPPFSDELYSRDFPFTLSQQIKSGRFDYPSPYWDSVGDPALDLIDSMLVVDPEKRYTIDQCLAHPWLTQSAPGVNDSTGGLVGGIAGLEVNRRAPVRERTLLASLNTVQVTAQVAVGDDRSPVKVFSKNKHRITNAAKETAPDSQRAAGEFMEMGGKGDQQLYPDESASIYPVGDGAASKSKKKGKNAGR</sequence>
<reference evidence="9" key="1">
    <citation type="submission" date="2015-05" db="EMBL/GenBank/DDBJ databases">
        <authorList>
            <person name="Wang D.B."/>
            <person name="Wang M."/>
        </authorList>
    </citation>
    <scope>NUCLEOTIDE SEQUENCE</scope>
    <source>
        <strain evidence="9">36-1</strain>
    </source>
</reference>
<dbReference type="FunFam" id="3.30.200.20:FF:000841">
    <property type="entry name" value="Checkpoint kinase 2-like protein"/>
    <property type="match status" value="1"/>
</dbReference>
<dbReference type="Gene3D" id="1.10.510.10">
    <property type="entry name" value="Transferase(Phosphotransferase) domain 1"/>
    <property type="match status" value="1"/>
</dbReference>
<dbReference type="PROSITE" id="PS50011">
    <property type="entry name" value="PROTEIN_KINASE_DOM"/>
    <property type="match status" value="1"/>
</dbReference>
<dbReference type="PROSITE" id="PS00107">
    <property type="entry name" value="PROTEIN_KINASE_ATP"/>
    <property type="match status" value="1"/>
</dbReference>
<keyword evidence="11" id="KW-1185">Reference proteome</keyword>
<feature type="domain" description="FHA" evidence="6">
    <location>
        <begin position="481"/>
        <end position="533"/>
    </location>
</feature>
<evidence type="ECO:0000256" key="2">
    <source>
        <dbReference type="ARBA" id="ARBA00022741"/>
    </source>
</evidence>
<feature type="compositionally biased region" description="Basic and acidic residues" evidence="5">
    <location>
        <begin position="198"/>
        <end position="207"/>
    </location>
</feature>
<dbReference type="InterPro" id="IPR017441">
    <property type="entry name" value="Protein_kinase_ATP_BS"/>
</dbReference>
<evidence type="ECO:0000256" key="3">
    <source>
        <dbReference type="ARBA" id="ARBA00022840"/>
    </source>
</evidence>
<feature type="region of interest" description="Disordered" evidence="5">
    <location>
        <begin position="905"/>
        <end position="960"/>
    </location>
</feature>
<feature type="compositionally biased region" description="Polar residues" evidence="5">
    <location>
        <begin position="377"/>
        <end position="392"/>
    </location>
</feature>
<proteinExistence type="inferred from homology"/>
<feature type="binding site" evidence="4">
    <location>
        <position position="601"/>
    </location>
    <ligand>
        <name>ATP</name>
        <dbReference type="ChEBI" id="CHEBI:30616"/>
    </ligand>
</feature>
<keyword evidence="9" id="KW-0418">Kinase</keyword>
<dbReference type="AlphaFoldDB" id="A0A2U3EIR8"/>
<comment type="similarity">
    <text evidence="1">Belongs to the protein kinase superfamily. CAMK Ser/Thr protein kinase family. CHEK2 subfamily.</text>
</comment>
<dbReference type="EMBL" id="LCWV01000003">
    <property type="protein sequence ID" value="PWI74408.1"/>
    <property type="molecule type" value="Genomic_DNA"/>
</dbReference>
<keyword evidence="9" id="KW-0808">Transferase</keyword>
<dbReference type="Pfam" id="PF00069">
    <property type="entry name" value="Pkinase"/>
    <property type="match status" value="1"/>
</dbReference>
<feature type="region of interest" description="Disordered" evidence="5">
    <location>
        <begin position="172"/>
        <end position="231"/>
    </location>
</feature>
<dbReference type="SMART" id="SM00220">
    <property type="entry name" value="S_TKc"/>
    <property type="match status" value="1"/>
</dbReference>
<dbReference type="PANTHER" id="PTHR24347">
    <property type="entry name" value="SERINE/THREONINE-PROTEIN KINASE"/>
    <property type="match status" value="1"/>
</dbReference>
<dbReference type="InterPro" id="IPR008271">
    <property type="entry name" value="Ser/Thr_kinase_AS"/>
</dbReference>
<evidence type="ECO:0000256" key="1">
    <source>
        <dbReference type="ARBA" id="ARBA00005575"/>
    </source>
</evidence>
<dbReference type="InterPro" id="IPR011009">
    <property type="entry name" value="Kinase-like_dom_sf"/>
</dbReference>
<evidence type="ECO:0000313" key="8">
    <source>
        <dbReference type="EMBL" id="KAK4091380.1"/>
    </source>
</evidence>
<reference evidence="8 11" key="4">
    <citation type="journal article" date="2024" name="Microbiol. Resour. Announc.">
        <title>Genome annotations for the ascomycete fungi Trichoderma harzianum, Trichoderma aggressivum, and Purpureocillium lilacinum.</title>
        <authorList>
            <person name="Beijen E.P.W."/>
            <person name="Ohm R.A."/>
        </authorList>
    </citation>
    <scope>NUCLEOTIDE SEQUENCE [LARGE SCALE GENOMIC DNA]</scope>
    <source>
        <strain evidence="8 11">CBS 150709</strain>
    </source>
</reference>
<dbReference type="EMBL" id="JAWRVI010000012">
    <property type="protein sequence ID" value="KAK4091380.1"/>
    <property type="molecule type" value="Genomic_DNA"/>
</dbReference>
<feature type="region of interest" description="Disordered" evidence="5">
    <location>
        <begin position="283"/>
        <end position="392"/>
    </location>
</feature>
<dbReference type="InterPro" id="IPR008984">
    <property type="entry name" value="SMAD_FHA_dom_sf"/>
</dbReference>